<organism evidence="2 3">
    <name type="scientific">Sandaracinobacter neustonicus</name>
    <dbReference type="NCBI Taxonomy" id="1715348"/>
    <lineage>
        <taxon>Bacteria</taxon>
        <taxon>Pseudomonadati</taxon>
        <taxon>Pseudomonadota</taxon>
        <taxon>Alphaproteobacteria</taxon>
        <taxon>Sphingomonadales</taxon>
        <taxon>Sphingosinicellaceae</taxon>
        <taxon>Sandaracinobacter</taxon>
    </lineage>
</organism>
<keyword evidence="3" id="KW-1185">Reference proteome</keyword>
<evidence type="ECO:0000313" key="2">
    <source>
        <dbReference type="EMBL" id="TPE60192.1"/>
    </source>
</evidence>
<feature type="transmembrane region" description="Helical" evidence="1">
    <location>
        <begin position="6"/>
        <end position="27"/>
    </location>
</feature>
<comment type="caution">
    <text evidence="2">The sequence shown here is derived from an EMBL/GenBank/DDBJ whole genome shotgun (WGS) entry which is preliminary data.</text>
</comment>
<name>A0A501XHW1_9SPHN</name>
<keyword evidence="1" id="KW-0812">Transmembrane</keyword>
<dbReference type="RefSeq" id="WP_140928718.1">
    <property type="nucleotide sequence ID" value="NZ_VFSU01000028.1"/>
</dbReference>
<sequence length="130" mass="13939">MEYINLNLVPITLAAAVGLLIGLLHFLISRPGDRPGVDFLLLSAIAEFWIACILAGALIIAPPLDQPWVMAVATPVLLWIGLLVPALMVNLRFRGMPGHMAAADSLHWLFVLLSQALVMSAIGLTRPPGL</sequence>
<dbReference type="EMBL" id="VFSU01000028">
    <property type="protein sequence ID" value="TPE60192.1"/>
    <property type="molecule type" value="Genomic_DNA"/>
</dbReference>
<dbReference type="Proteomes" id="UP000319897">
    <property type="component" value="Unassembled WGS sequence"/>
</dbReference>
<feature type="transmembrane region" description="Helical" evidence="1">
    <location>
        <begin position="39"/>
        <end position="62"/>
    </location>
</feature>
<feature type="transmembrane region" description="Helical" evidence="1">
    <location>
        <begin position="105"/>
        <end position="124"/>
    </location>
</feature>
<evidence type="ECO:0008006" key="4">
    <source>
        <dbReference type="Google" id="ProtNLM"/>
    </source>
</evidence>
<evidence type="ECO:0000256" key="1">
    <source>
        <dbReference type="SAM" id="Phobius"/>
    </source>
</evidence>
<keyword evidence="1" id="KW-0472">Membrane</keyword>
<dbReference type="OrthoDB" id="344736at2"/>
<keyword evidence="1" id="KW-1133">Transmembrane helix</keyword>
<proteinExistence type="predicted"/>
<feature type="transmembrane region" description="Helical" evidence="1">
    <location>
        <begin position="68"/>
        <end position="93"/>
    </location>
</feature>
<reference evidence="2 3" key="1">
    <citation type="submission" date="2019-06" db="EMBL/GenBank/DDBJ databases">
        <authorList>
            <person name="Lee I."/>
            <person name="Jang G.I."/>
            <person name="Hwang C.Y."/>
        </authorList>
    </citation>
    <scope>NUCLEOTIDE SEQUENCE [LARGE SCALE GENOMIC DNA]</scope>
    <source>
        <strain evidence="2 3">PAMC 28131</strain>
    </source>
</reference>
<accession>A0A501XHW1</accession>
<gene>
    <name evidence="2" type="ORF">FJQ54_12365</name>
</gene>
<protein>
    <recommendedName>
        <fullName evidence="4">DUF1761 domain-containing protein</fullName>
    </recommendedName>
</protein>
<evidence type="ECO:0000313" key="3">
    <source>
        <dbReference type="Proteomes" id="UP000319897"/>
    </source>
</evidence>
<dbReference type="AlphaFoldDB" id="A0A501XHW1"/>